<dbReference type="AlphaFoldDB" id="A0A5C6TZX1"/>
<reference evidence="3 4" key="1">
    <citation type="submission" date="2019-08" db="EMBL/GenBank/DDBJ databases">
        <authorList>
            <person name="Khan S.A."/>
            <person name="Jeon C.O."/>
            <person name="Jeong S.E."/>
        </authorList>
    </citation>
    <scope>NUCLEOTIDE SEQUENCE [LARGE SCALE GENOMIC DNA]</scope>
    <source>
        <strain evidence="4">IMCC1728</strain>
    </source>
</reference>
<evidence type="ECO:0000256" key="1">
    <source>
        <dbReference type="SAM" id="Coils"/>
    </source>
</evidence>
<sequence length="293" mass="30986">MLPAQALDPGHACGLAALVLALHCAPVHLRALRREVAAIQADSSPWLRSSSAGEERLRALLQDLSRHLREVEENHAGAIRKPVFVAQVADYCVQAEAQWRAASDAAAGSRRALAGTASEGGGGETDWQERTQAYALRRSVACSAARMLAAWHGLRPALGEAVPAAALVLGAARRVQRAAGAQELEIARSPAARRWGWPVPPDAGERAERALADALQAIEGGFSGNAGLTLLVRLDSLGQSASCAGRWWRLDRADQRAAQRAAQRASSWFSAVTSSGLSRPAACRSRSEPTSTS</sequence>
<name>A0A5C6TZX1_9BURK</name>
<evidence type="ECO:0000313" key="3">
    <source>
        <dbReference type="EMBL" id="TXC65820.1"/>
    </source>
</evidence>
<dbReference type="Proteomes" id="UP000321832">
    <property type="component" value="Unassembled WGS sequence"/>
</dbReference>
<comment type="caution">
    <text evidence="3">The sequence shown here is derived from an EMBL/GenBank/DDBJ whole genome shotgun (WGS) entry which is preliminary data.</text>
</comment>
<gene>
    <name evidence="3" type="ORF">FSC37_06650</name>
</gene>
<feature type="coiled-coil region" evidence="1">
    <location>
        <begin position="54"/>
        <end position="81"/>
    </location>
</feature>
<evidence type="ECO:0000313" key="4">
    <source>
        <dbReference type="Proteomes" id="UP000321832"/>
    </source>
</evidence>
<accession>A0A5C6TZX1</accession>
<organism evidence="3 4">
    <name type="scientific">Piscinibacter aquaticus</name>
    <dbReference type="NCBI Taxonomy" id="392597"/>
    <lineage>
        <taxon>Bacteria</taxon>
        <taxon>Pseudomonadati</taxon>
        <taxon>Pseudomonadota</taxon>
        <taxon>Betaproteobacteria</taxon>
        <taxon>Burkholderiales</taxon>
        <taxon>Sphaerotilaceae</taxon>
        <taxon>Piscinibacter</taxon>
    </lineage>
</organism>
<evidence type="ECO:0000256" key="2">
    <source>
        <dbReference type="SAM" id="MobiDB-lite"/>
    </source>
</evidence>
<keyword evidence="1" id="KW-0175">Coiled coil</keyword>
<proteinExistence type="predicted"/>
<dbReference type="EMBL" id="VOPW01000001">
    <property type="protein sequence ID" value="TXC65820.1"/>
    <property type="molecule type" value="Genomic_DNA"/>
</dbReference>
<feature type="region of interest" description="Disordered" evidence="2">
    <location>
        <begin position="273"/>
        <end position="293"/>
    </location>
</feature>
<keyword evidence="4" id="KW-1185">Reference proteome</keyword>
<protein>
    <submittedName>
        <fullName evidence="3">Uncharacterized protein</fullName>
    </submittedName>
</protein>